<accession>A0A7L4ZTG8</accession>
<dbReference type="RefSeq" id="WP_151080023.1">
    <property type="nucleotide sequence ID" value="NZ_CP047647.1"/>
</dbReference>
<protein>
    <submittedName>
        <fullName evidence="2">DUF4375 domain-containing protein</fullName>
    </submittedName>
</protein>
<reference evidence="2 3" key="1">
    <citation type="submission" date="2019-09" db="EMBL/GenBank/DDBJ databases">
        <title>Genome sequence of Hymenobacter sp. M3.</title>
        <authorList>
            <person name="Srinivasan S."/>
        </authorList>
    </citation>
    <scope>NUCLEOTIDE SEQUENCE [LARGE SCALE GENOMIC DNA]</scope>
    <source>
        <strain evidence="2 3">M3</strain>
    </source>
</reference>
<dbReference type="EMBL" id="VTWU01000006">
    <property type="protein sequence ID" value="KAA9327576.1"/>
    <property type="molecule type" value="Genomic_DNA"/>
</dbReference>
<dbReference type="AlphaFoldDB" id="A0A7L4ZTG8"/>
<gene>
    <name evidence="2" type="ORF">F0P96_16475</name>
</gene>
<organism evidence="2 3">
    <name type="scientific">Hymenobacter busanensis</name>
    <dbReference type="NCBI Taxonomy" id="2607656"/>
    <lineage>
        <taxon>Bacteria</taxon>
        <taxon>Pseudomonadati</taxon>
        <taxon>Bacteroidota</taxon>
        <taxon>Cytophagia</taxon>
        <taxon>Cytophagales</taxon>
        <taxon>Hymenobacteraceae</taxon>
        <taxon>Hymenobacter</taxon>
    </lineage>
</organism>
<dbReference type="Proteomes" id="UP000326380">
    <property type="component" value="Unassembled WGS sequence"/>
</dbReference>
<evidence type="ECO:0000313" key="3">
    <source>
        <dbReference type="Proteomes" id="UP000326380"/>
    </source>
</evidence>
<evidence type="ECO:0000259" key="1">
    <source>
        <dbReference type="Pfam" id="PF14300"/>
    </source>
</evidence>
<feature type="domain" description="DNA mimic protein DMP19 C-terminal" evidence="1">
    <location>
        <begin position="59"/>
        <end position="173"/>
    </location>
</feature>
<dbReference type="Gene3D" id="1.20.1420.60">
    <property type="match status" value="1"/>
</dbReference>
<name>A0A7L4ZTG8_9BACT</name>
<evidence type="ECO:0000313" key="2">
    <source>
        <dbReference type="EMBL" id="KAA9327576.1"/>
    </source>
</evidence>
<sequence>MKLLSRLQELIGIKWVTLPAVSAAELEQAKANDWQYLYVFIQAYYRHVRPETPETRMDKFSNAACILILFNVLYGEVTNGGFIQLIQNGYGPHLFETPLAKDLAGWGASDLAELVNHAKRIYQAHREYLERQRTIPEFSALYQDFQEFVPLENRFYDIIDGQTAIVRAHVEQHIAQFAQIEE</sequence>
<dbReference type="InterPro" id="IPR025402">
    <property type="entry name" value="DMP19_C"/>
</dbReference>
<comment type="caution">
    <text evidence="2">The sequence shown here is derived from an EMBL/GenBank/DDBJ whole genome shotgun (WGS) entry which is preliminary data.</text>
</comment>
<keyword evidence="3" id="KW-1185">Reference proteome</keyword>
<dbReference type="Pfam" id="PF14300">
    <property type="entry name" value="DMP19"/>
    <property type="match status" value="1"/>
</dbReference>
<proteinExistence type="predicted"/>